<dbReference type="Pfam" id="PF10544">
    <property type="entry name" value="T5orf172"/>
    <property type="match status" value="1"/>
</dbReference>
<dbReference type="PROSITE" id="PS51750">
    <property type="entry name" value="BRO_N"/>
    <property type="match status" value="1"/>
</dbReference>
<keyword evidence="4" id="KW-1185">Reference proteome</keyword>
<feature type="coiled-coil region" evidence="1">
    <location>
        <begin position="303"/>
        <end position="362"/>
    </location>
</feature>
<name>G0T5B4_IRV9</name>
<organismHost>
    <name type="scientific">Wiseana cervinata</name>
    <dbReference type="NCBI Taxonomy" id="107013"/>
</organismHost>
<feature type="domain" description="Bro-N" evidence="2">
    <location>
        <begin position="4"/>
        <end position="153"/>
    </location>
</feature>
<accession>G0T5B4</accession>
<organism evidence="3 4">
    <name type="scientific">Wiseana iridescent virus</name>
    <name type="common">WIV</name>
    <name type="synonym">Insect iridescent virus type 9</name>
    <dbReference type="NCBI Taxonomy" id="68347"/>
    <lineage>
        <taxon>Viruses</taxon>
        <taxon>Varidnaviria</taxon>
        <taxon>Bamfordvirae</taxon>
        <taxon>Nucleocytoviricota</taxon>
        <taxon>Megaviricetes</taxon>
        <taxon>Pimascovirales</taxon>
        <taxon>Pimascovirales incertae sedis</taxon>
        <taxon>Iridoviridae</taxon>
        <taxon>Betairidovirinae</taxon>
        <taxon>Chloriridovirus</taxon>
        <taxon>Chloriridovirus wiseana1</taxon>
        <taxon>Invertebrate iridescent virus 9</taxon>
    </lineage>
</organism>
<dbReference type="InterPro" id="IPR003497">
    <property type="entry name" value="BRO_N_domain"/>
</dbReference>
<dbReference type="InterPro" id="IPR018306">
    <property type="entry name" value="Phage_T5_Orf172_DNA-bd"/>
</dbReference>
<dbReference type="InterPro" id="IPR018879">
    <property type="entry name" value="MSV199_dom"/>
</dbReference>
<keyword evidence="1" id="KW-0175">Coiled coil</keyword>
<dbReference type="Proteomes" id="UP000112896">
    <property type="component" value="Segment"/>
</dbReference>
<sequence length="603" mass="70961">MNALIDLEKCREYLTITIDNQTNKIGLNGTIDIPYFCYKDISDILGYKNPKDALYRHVDSDDKISLQELMNENKKLVRVKQTNFLGITNHNLSYHAGKAMYINESGLYSLINGSDLLKNKKELLHQLDKWFYDLRYGANTGLMDIFTFVKGFGVTFDVNSDWFQDLWYPLSKNQGAPRGALEKIGGRPIILTQNLLEWMGYKGRKEADKQGKFCKLLRSLEIEYEEIGFEHPLAIEYPCVQKEVKTIGVNNLEKKKWISMDVRAFKKAVLRLNTENAEVVRDYYLNLEEAMFAYGDYTMNFLIQKAEKERKIKINELSIAKQQLAIKDKSHENQLSQMVEQLAIKDKEVEQEKEARVKAERKAIRVNKFMKRITIKEKKIEWIYIATTRYYSGERLFKVGSTTRLSSRISGYNTGRPKEDSYYYCWVKKCYNSKDLDYHIQKLLFDFKHRENAELYCGIKFSDLQAIVNFIVDNYDESIDYINKFIKTRLNDSLEEEDEEPPRLDYKKISYQIGDHVETIDLEEEDSSVIRDELENILTSIKEQHEDEQVDILIIDRKELIDRLVKVTNTTKKELWGHIKDYTGWTNSKTEIEDGRFKYKITY</sequence>
<dbReference type="SMART" id="SM01040">
    <property type="entry name" value="Bro-N"/>
    <property type="match status" value="1"/>
</dbReference>
<proteinExistence type="predicted"/>
<protein>
    <recommendedName>
        <fullName evidence="2">Bro-N domain-containing protein</fullName>
    </recommendedName>
</protein>
<reference evidence="3 4" key="1">
    <citation type="journal article" date="2011" name="J. Virol.">
        <title>Genomic and proteomic analysis of invertebrate iridovirus type 9.</title>
        <authorList>
            <person name="Wong C.K."/>
            <person name="Young V.L."/>
            <person name="Kleffmann T."/>
            <person name="Ward V.K."/>
        </authorList>
    </citation>
    <scope>NUCLEOTIDE SEQUENCE [LARGE SCALE GENOMIC DNA]</scope>
</reference>
<dbReference type="KEGG" id="vg:10963810"/>
<dbReference type="Pfam" id="PF02498">
    <property type="entry name" value="Bro-N"/>
    <property type="match status" value="1"/>
</dbReference>
<dbReference type="RefSeq" id="YP_004732871.1">
    <property type="nucleotide sequence ID" value="NC_015780.1"/>
</dbReference>
<dbReference type="Pfam" id="PF10553">
    <property type="entry name" value="MSV199"/>
    <property type="match status" value="1"/>
</dbReference>
<dbReference type="EMBL" id="GQ918152">
    <property type="protein sequence ID" value="ADO00431.1"/>
    <property type="molecule type" value="Genomic_DNA"/>
</dbReference>
<evidence type="ECO:0000313" key="4">
    <source>
        <dbReference type="Proteomes" id="UP000112896"/>
    </source>
</evidence>
<dbReference type="GeneID" id="10963810"/>
<evidence type="ECO:0000256" key="1">
    <source>
        <dbReference type="SAM" id="Coils"/>
    </source>
</evidence>
<evidence type="ECO:0000259" key="2">
    <source>
        <dbReference type="PROSITE" id="PS51750"/>
    </source>
</evidence>
<evidence type="ECO:0000313" key="3">
    <source>
        <dbReference type="EMBL" id="ADO00431.1"/>
    </source>
</evidence>